<dbReference type="RefSeq" id="WP_191806294.1">
    <property type="nucleotide sequence ID" value="NZ_JACSQD010000001.1"/>
</dbReference>
<sequence>MFEYFWWSSAERQDLRGQDPTGQDLGKQDPTEQDLRGQYLGGQKPAVRISQLVRKTDIGWSLLRLLPSYFGRLQ</sequence>
<name>A0ABR8UND5_9MICC</name>
<dbReference type="EMBL" id="JACSQD010000001">
    <property type="protein sequence ID" value="MBD7993885.1"/>
    <property type="molecule type" value="Genomic_DNA"/>
</dbReference>
<keyword evidence="3" id="KW-1185">Reference proteome</keyword>
<organism evidence="2 3">
    <name type="scientific">Arthrobacter gallicola</name>
    <dbReference type="NCBI Taxonomy" id="2762225"/>
    <lineage>
        <taxon>Bacteria</taxon>
        <taxon>Bacillati</taxon>
        <taxon>Actinomycetota</taxon>
        <taxon>Actinomycetes</taxon>
        <taxon>Micrococcales</taxon>
        <taxon>Micrococcaceae</taxon>
        <taxon>Arthrobacter</taxon>
    </lineage>
</organism>
<feature type="compositionally biased region" description="Basic and acidic residues" evidence="1">
    <location>
        <begin position="26"/>
        <end position="35"/>
    </location>
</feature>
<dbReference type="Proteomes" id="UP000609874">
    <property type="component" value="Unassembled WGS sequence"/>
</dbReference>
<gene>
    <name evidence="2" type="ORF">H9639_01010</name>
</gene>
<evidence type="ECO:0000256" key="1">
    <source>
        <dbReference type="SAM" id="MobiDB-lite"/>
    </source>
</evidence>
<accession>A0ABR8UND5</accession>
<feature type="region of interest" description="Disordered" evidence="1">
    <location>
        <begin position="15"/>
        <end position="40"/>
    </location>
</feature>
<protein>
    <submittedName>
        <fullName evidence="2">Uncharacterized protein</fullName>
    </submittedName>
</protein>
<comment type="caution">
    <text evidence="2">The sequence shown here is derived from an EMBL/GenBank/DDBJ whole genome shotgun (WGS) entry which is preliminary data.</text>
</comment>
<evidence type="ECO:0000313" key="2">
    <source>
        <dbReference type="EMBL" id="MBD7993885.1"/>
    </source>
</evidence>
<reference evidence="2 3" key="1">
    <citation type="submission" date="2020-08" db="EMBL/GenBank/DDBJ databases">
        <title>A Genomic Blueprint of the Chicken Gut Microbiome.</title>
        <authorList>
            <person name="Gilroy R."/>
            <person name="Ravi A."/>
            <person name="Getino M."/>
            <person name="Pursley I."/>
            <person name="Horton D.L."/>
            <person name="Alikhan N.-F."/>
            <person name="Baker D."/>
            <person name="Gharbi K."/>
            <person name="Hall N."/>
            <person name="Watson M."/>
            <person name="Adriaenssens E.M."/>
            <person name="Foster-Nyarko E."/>
            <person name="Jarju S."/>
            <person name="Secka A."/>
            <person name="Antonio M."/>
            <person name="Oren A."/>
            <person name="Chaudhuri R."/>
            <person name="La Ragione R.M."/>
            <person name="Hildebrand F."/>
            <person name="Pallen M.J."/>
        </authorList>
    </citation>
    <scope>NUCLEOTIDE SEQUENCE [LARGE SCALE GENOMIC DNA]</scope>
    <source>
        <strain evidence="2 3">Sa2CUA1</strain>
    </source>
</reference>
<evidence type="ECO:0000313" key="3">
    <source>
        <dbReference type="Proteomes" id="UP000609874"/>
    </source>
</evidence>
<proteinExistence type="predicted"/>